<organism evidence="7 8">
    <name type="scientific">Euplotes crassus</name>
    <dbReference type="NCBI Taxonomy" id="5936"/>
    <lineage>
        <taxon>Eukaryota</taxon>
        <taxon>Sar</taxon>
        <taxon>Alveolata</taxon>
        <taxon>Ciliophora</taxon>
        <taxon>Intramacronucleata</taxon>
        <taxon>Spirotrichea</taxon>
        <taxon>Hypotrichia</taxon>
        <taxon>Euplotida</taxon>
        <taxon>Euplotidae</taxon>
        <taxon>Moneuplotes</taxon>
    </lineage>
</organism>
<comment type="cofactor">
    <cofactor evidence="1">
        <name>Mg(2+)</name>
        <dbReference type="ChEBI" id="CHEBI:18420"/>
    </cofactor>
</comment>
<evidence type="ECO:0000313" key="7">
    <source>
        <dbReference type="EMBL" id="CAI2372273.1"/>
    </source>
</evidence>
<dbReference type="PROSITE" id="PS01125">
    <property type="entry name" value="ROK"/>
    <property type="match status" value="1"/>
</dbReference>
<evidence type="ECO:0000313" key="8">
    <source>
        <dbReference type="Proteomes" id="UP001295684"/>
    </source>
</evidence>
<evidence type="ECO:0000256" key="2">
    <source>
        <dbReference type="ARBA" id="ARBA00022723"/>
    </source>
</evidence>
<name>A0AAD1UR57_EUPCR</name>
<sequence>MEDKKPSHKLLCYGTPVVAIALGYLLSKRLSSNSEIIGGIEMGGTNIKLCLAKRSIRDMPFKIIGEPLIIKTAGDDGLSIERDENGISPYHSKIFSKMIEFLTSQGPISNIGIASFGPICVDPESDSYGTILNSPKKKWVMFNLVKAFNSLWEGPKPSITVDTDVNAVAKFEFGHGGHNAKKNLAYITVGTGIGVGLVINGDTCTGLTHPEGGHVCVNRHSNEVEEFKSVCGFHDCCVEGYATNVSIAKRKNIDIEALPSLDDTDPVWELVAYYLASLCCTVTLTCSPEAIVIGGGVMNRKILYKMIQEEFITQMHNYITHDKITKENVDKYIVRSRFENDCGLYSALSLV</sequence>
<evidence type="ECO:0000256" key="5">
    <source>
        <dbReference type="ARBA" id="ARBA00038887"/>
    </source>
</evidence>
<protein>
    <recommendedName>
        <fullName evidence="5">fructokinase</fullName>
        <ecNumber evidence="5">2.7.1.4</ecNumber>
    </recommendedName>
</protein>
<comment type="caution">
    <text evidence="7">The sequence shown here is derived from an EMBL/GenBank/DDBJ whole genome shotgun (WGS) entry which is preliminary data.</text>
</comment>
<dbReference type="AlphaFoldDB" id="A0AAD1UR57"/>
<dbReference type="GO" id="GO:0008865">
    <property type="term" value="F:fructokinase activity"/>
    <property type="evidence" value="ECO:0007669"/>
    <property type="project" value="UniProtKB-EC"/>
</dbReference>
<dbReference type="Gene3D" id="3.30.420.40">
    <property type="match status" value="2"/>
</dbReference>
<dbReference type="CDD" id="cd24067">
    <property type="entry name" value="ASKHA_NBD_ROK_BsFRK-like"/>
    <property type="match status" value="1"/>
</dbReference>
<dbReference type="InterPro" id="IPR049874">
    <property type="entry name" value="ROK_cs"/>
</dbReference>
<dbReference type="InterPro" id="IPR000600">
    <property type="entry name" value="ROK"/>
</dbReference>
<gene>
    <name evidence="7" type="ORF">ECRASSUSDP1_LOCUS13601</name>
</gene>
<evidence type="ECO:0000256" key="3">
    <source>
        <dbReference type="ARBA" id="ARBA00022833"/>
    </source>
</evidence>
<dbReference type="SUPFAM" id="SSF53067">
    <property type="entry name" value="Actin-like ATPase domain"/>
    <property type="match status" value="2"/>
</dbReference>
<dbReference type="Proteomes" id="UP001295684">
    <property type="component" value="Unassembled WGS sequence"/>
</dbReference>
<dbReference type="PANTHER" id="PTHR42742:SF3">
    <property type="entry name" value="FRUCTOKINASE"/>
    <property type="match status" value="1"/>
</dbReference>
<dbReference type="Pfam" id="PF00480">
    <property type="entry name" value="ROK"/>
    <property type="match status" value="1"/>
</dbReference>
<dbReference type="GO" id="GO:0046872">
    <property type="term" value="F:metal ion binding"/>
    <property type="evidence" value="ECO:0007669"/>
    <property type="project" value="UniProtKB-KW"/>
</dbReference>
<dbReference type="EMBL" id="CAMPGE010013547">
    <property type="protein sequence ID" value="CAI2372273.1"/>
    <property type="molecule type" value="Genomic_DNA"/>
</dbReference>
<keyword evidence="8" id="KW-1185">Reference proteome</keyword>
<proteinExistence type="predicted"/>
<evidence type="ECO:0000256" key="6">
    <source>
        <dbReference type="ARBA" id="ARBA00048451"/>
    </source>
</evidence>
<dbReference type="InterPro" id="IPR051804">
    <property type="entry name" value="Carb_Metab_Reg_Kinase/Isom"/>
</dbReference>
<comment type="catalytic activity">
    <reaction evidence="6">
        <text>D-fructose + ATP = D-fructose 6-phosphate + ADP + H(+)</text>
        <dbReference type="Rhea" id="RHEA:16125"/>
        <dbReference type="ChEBI" id="CHEBI:15378"/>
        <dbReference type="ChEBI" id="CHEBI:30616"/>
        <dbReference type="ChEBI" id="CHEBI:37721"/>
        <dbReference type="ChEBI" id="CHEBI:61527"/>
        <dbReference type="ChEBI" id="CHEBI:456216"/>
        <dbReference type="EC" id="2.7.1.4"/>
    </reaction>
</comment>
<keyword evidence="4" id="KW-0460">Magnesium</keyword>
<reference evidence="7" key="1">
    <citation type="submission" date="2023-07" db="EMBL/GenBank/DDBJ databases">
        <authorList>
            <consortium name="AG Swart"/>
            <person name="Singh M."/>
            <person name="Singh A."/>
            <person name="Seah K."/>
            <person name="Emmerich C."/>
        </authorList>
    </citation>
    <scope>NUCLEOTIDE SEQUENCE</scope>
    <source>
        <strain evidence="7">DP1</strain>
    </source>
</reference>
<accession>A0AAD1UR57</accession>
<keyword evidence="3" id="KW-0862">Zinc</keyword>
<evidence type="ECO:0000256" key="4">
    <source>
        <dbReference type="ARBA" id="ARBA00022842"/>
    </source>
</evidence>
<keyword evidence="2" id="KW-0479">Metal-binding</keyword>
<evidence type="ECO:0000256" key="1">
    <source>
        <dbReference type="ARBA" id="ARBA00001946"/>
    </source>
</evidence>
<dbReference type="PANTHER" id="PTHR42742">
    <property type="entry name" value="TRANSCRIPTIONAL REPRESSOR MPRA"/>
    <property type="match status" value="1"/>
</dbReference>
<dbReference type="InterPro" id="IPR043129">
    <property type="entry name" value="ATPase_NBD"/>
</dbReference>
<dbReference type="EC" id="2.7.1.4" evidence="5"/>